<accession>A0ABV9EI18</accession>
<protein>
    <recommendedName>
        <fullName evidence="4">DUF916 domain-containing protein</fullName>
    </recommendedName>
</protein>
<name>A0ABV9EI18_9ACTN</name>
<dbReference type="RefSeq" id="WP_262846387.1">
    <property type="nucleotide sequence ID" value="NZ_JANZYP010000046.1"/>
</dbReference>
<dbReference type="InterPro" id="IPR013783">
    <property type="entry name" value="Ig-like_fold"/>
</dbReference>
<dbReference type="EMBL" id="JBHSFN010000015">
    <property type="protein sequence ID" value="MFC4589262.1"/>
    <property type="molecule type" value="Genomic_DNA"/>
</dbReference>
<evidence type="ECO:0000256" key="1">
    <source>
        <dbReference type="SAM" id="Phobius"/>
    </source>
</evidence>
<dbReference type="Proteomes" id="UP001595891">
    <property type="component" value="Unassembled WGS sequence"/>
</dbReference>
<comment type="caution">
    <text evidence="2">The sequence shown here is derived from an EMBL/GenBank/DDBJ whole genome shotgun (WGS) entry which is preliminary data.</text>
</comment>
<gene>
    <name evidence="2" type="ORF">ACFO8L_24440</name>
</gene>
<evidence type="ECO:0008006" key="4">
    <source>
        <dbReference type="Google" id="ProtNLM"/>
    </source>
</evidence>
<sequence>MSRGRNRVGVPMVGITGRIRRAASGGLAVVCLQWANCPVLLADSKPAPTFSLQVSPTRLVVPAGTTATSQHFQLTNGGRSPFVVTVEKADFTADVHGALRFRPNAPYAASNWVEVQPTSFRMAPGTTKDVSVRINVPGMSEPGDHQLAVLFKVPAGRNGANIRINRVVAAPVLIAVPGSIDDSVAIAGLHAPGFVMGGPVPITTTIRSVGTIHRDFRGVRRLRVRVGGDNVQFPDFTVLRGLDREVTARWNPPLICVCHATVSITGPGGTKRAATVRIVVLPLDLLAIILAVVLALLNLGWYLRRRYRAKVLAAAAALNAREDGLDA</sequence>
<evidence type="ECO:0000313" key="2">
    <source>
        <dbReference type="EMBL" id="MFC4589262.1"/>
    </source>
</evidence>
<keyword evidence="3" id="KW-1185">Reference proteome</keyword>
<dbReference type="Gene3D" id="2.60.40.10">
    <property type="entry name" value="Immunoglobulins"/>
    <property type="match status" value="1"/>
</dbReference>
<keyword evidence="1" id="KW-0812">Transmembrane</keyword>
<feature type="transmembrane region" description="Helical" evidence="1">
    <location>
        <begin position="279"/>
        <end position="303"/>
    </location>
</feature>
<keyword evidence="1" id="KW-0472">Membrane</keyword>
<organism evidence="2 3">
    <name type="scientific">Sphaerisporangium corydalis</name>
    <dbReference type="NCBI Taxonomy" id="1441875"/>
    <lineage>
        <taxon>Bacteria</taxon>
        <taxon>Bacillati</taxon>
        <taxon>Actinomycetota</taxon>
        <taxon>Actinomycetes</taxon>
        <taxon>Streptosporangiales</taxon>
        <taxon>Streptosporangiaceae</taxon>
        <taxon>Sphaerisporangium</taxon>
    </lineage>
</organism>
<evidence type="ECO:0000313" key="3">
    <source>
        <dbReference type="Proteomes" id="UP001595891"/>
    </source>
</evidence>
<reference evidence="3" key="1">
    <citation type="journal article" date="2019" name="Int. J. Syst. Evol. Microbiol.">
        <title>The Global Catalogue of Microorganisms (GCM) 10K type strain sequencing project: providing services to taxonomists for standard genome sequencing and annotation.</title>
        <authorList>
            <consortium name="The Broad Institute Genomics Platform"/>
            <consortium name="The Broad Institute Genome Sequencing Center for Infectious Disease"/>
            <person name="Wu L."/>
            <person name="Ma J."/>
        </authorList>
    </citation>
    <scope>NUCLEOTIDE SEQUENCE [LARGE SCALE GENOMIC DNA]</scope>
    <source>
        <strain evidence="3">CCUG 49560</strain>
    </source>
</reference>
<keyword evidence="1" id="KW-1133">Transmembrane helix</keyword>
<proteinExistence type="predicted"/>